<reference evidence="6" key="1">
    <citation type="journal article" date="2019" name="Database">
        <title>The radish genome database (RadishGD): an integrated information resource for radish genomics.</title>
        <authorList>
            <person name="Yu H.J."/>
            <person name="Baek S."/>
            <person name="Lee Y.J."/>
            <person name="Cho A."/>
            <person name="Mun J.H."/>
        </authorList>
    </citation>
    <scope>NUCLEOTIDE SEQUENCE [LARGE SCALE GENOMIC DNA]</scope>
    <source>
        <strain evidence="6">cv. WK10039</strain>
    </source>
</reference>
<evidence type="ECO:0000256" key="1">
    <source>
        <dbReference type="ARBA" id="ARBA00004123"/>
    </source>
</evidence>
<keyword evidence="4" id="KW-0804">Transcription</keyword>
<organism evidence="6 7">
    <name type="scientific">Raphanus sativus</name>
    <name type="common">Radish</name>
    <name type="synonym">Raphanus raphanistrum var. sativus</name>
    <dbReference type="NCBI Taxonomy" id="3726"/>
    <lineage>
        <taxon>Eukaryota</taxon>
        <taxon>Viridiplantae</taxon>
        <taxon>Streptophyta</taxon>
        <taxon>Embryophyta</taxon>
        <taxon>Tracheophyta</taxon>
        <taxon>Spermatophyta</taxon>
        <taxon>Magnoliopsida</taxon>
        <taxon>eudicotyledons</taxon>
        <taxon>Gunneridae</taxon>
        <taxon>Pentapetalae</taxon>
        <taxon>rosids</taxon>
        <taxon>malvids</taxon>
        <taxon>Brassicales</taxon>
        <taxon>Brassicaceae</taxon>
        <taxon>Brassiceae</taxon>
        <taxon>Raphanus</taxon>
    </lineage>
</organism>
<keyword evidence="2" id="KW-0805">Transcription regulation</keyword>
<dbReference type="PANTHER" id="PTHR34269">
    <property type="entry name" value="TRANSCRIPTION FACTOR B3-DOMAIN FAMILY-RELATED"/>
    <property type="match status" value="1"/>
</dbReference>
<evidence type="ECO:0000256" key="3">
    <source>
        <dbReference type="ARBA" id="ARBA00023125"/>
    </source>
</evidence>
<dbReference type="OrthoDB" id="1915967at2759"/>
<protein>
    <submittedName>
        <fullName evidence="7">B3 domain-containing protein At5g26805</fullName>
    </submittedName>
</protein>
<dbReference type="Proteomes" id="UP000504610">
    <property type="component" value="Chromosome 6"/>
</dbReference>
<comment type="subcellular location">
    <subcellularLocation>
        <location evidence="1">Nucleus</location>
    </subcellularLocation>
</comment>
<sequence length="156" mass="18441">MIKTMFYTFFRTKHQEENANNDQILPQEIDIRPITPCPWDIIKTLSPLEVGYRGRLQLPMVYIQATILRHIPDLMSKTHMKIGHFALKVKDLDTNTVHTVSFWKVIQEDNFSTRETWIKEFVKRRSLEPGMVVGMYWDFNVTMLCFSVLEMKGVDE</sequence>
<proteinExistence type="predicted"/>
<dbReference type="InterPro" id="IPR015300">
    <property type="entry name" value="DNA-bd_pseudobarrel_sf"/>
</dbReference>
<evidence type="ECO:0000256" key="5">
    <source>
        <dbReference type="ARBA" id="ARBA00023242"/>
    </source>
</evidence>
<dbReference type="Gene3D" id="2.40.330.10">
    <property type="entry name" value="DNA-binding pseudobarrel domain"/>
    <property type="match status" value="1"/>
</dbReference>
<keyword evidence="6" id="KW-1185">Reference proteome</keyword>
<evidence type="ECO:0000313" key="6">
    <source>
        <dbReference type="Proteomes" id="UP000504610"/>
    </source>
</evidence>
<evidence type="ECO:0000313" key="7">
    <source>
        <dbReference type="RefSeq" id="XP_018435623.1"/>
    </source>
</evidence>
<accession>A0A6J0JJ02</accession>
<dbReference type="AlphaFoldDB" id="A0A6J0JJ02"/>
<evidence type="ECO:0000256" key="2">
    <source>
        <dbReference type="ARBA" id="ARBA00023015"/>
    </source>
</evidence>
<name>A0A6J0JJ02_RAPSA</name>
<dbReference type="GeneID" id="108807897"/>
<dbReference type="InterPro" id="IPR051442">
    <property type="entry name" value="B3_domain"/>
</dbReference>
<dbReference type="RefSeq" id="XP_018435623.1">
    <property type="nucleotide sequence ID" value="XM_018580121.2"/>
</dbReference>
<dbReference type="KEGG" id="rsz:108807897"/>
<evidence type="ECO:0000256" key="4">
    <source>
        <dbReference type="ARBA" id="ARBA00023163"/>
    </source>
</evidence>
<gene>
    <name evidence="7" type="primary">LOC108807897</name>
</gene>
<reference evidence="7" key="2">
    <citation type="submission" date="2025-08" db="UniProtKB">
        <authorList>
            <consortium name="RefSeq"/>
        </authorList>
    </citation>
    <scope>IDENTIFICATION</scope>
    <source>
        <tissue evidence="7">Leaf</tissue>
    </source>
</reference>
<keyword evidence="5" id="KW-0539">Nucleus</keyword>
<dbReference type="GO" id="GO:0005634">
    <property type="term" value="C:nucleus"/>
    <property type="evidence" value="ECO:0007669"/>
    <property type="project" value="UniProtKB-SubCell"/>
</dbReference>
<dbReference type="GO" id="GO:0003677">
    <property type="term" value="F:DNA binding"/>
    <property type="evidence" value="ECO:0007669"/>
    <property type="project" value="UniProtKB-KW"/>
</dbReference>
<keyword evidence="3" id="KW-0238">DNA-binding</keyword>
<dbReference type="PANTHER" id="PTHR34269:SF5">
    <property type="entry name" value="GENOME ASSEMBLY, CHROMOSOME: A02"/>
    <property type="match status" value="1"/>
</dbReference>